<name>A0A0F0GJ53_LENAE</name>
<comment type="caution">
    <text evidence="2">The sequence shown here is derived from an EMBL/GenBank/DDBJ whole genome shotgun (WGS) entry which is preliminary data.</text>
</comment>
<evidence type="ECO:0000313" key="2">
    <source>
        <dbReference type="EMBL" id="KJK43584.1"/>
    </source>
</evidence>
<dbReference type="CDD" id="cd00093">
    <property type="entry name" value="HTH_XRE"/>
    <property type="match status" value="1"/>
</dbReference>
<dbReference type="PROSITE" id="PS50943">
    <property type="entry name" value="HTH_CROC1"/>
    <property type="match status" value="1"/>
</dbReference>
<organism evidence="2 3">
    <name type="scientific">Lentzea aerocolonigenes</name>
    <name type="common">Lechevalieria aerocolonigenes</name>
    <name type="synonym">Saccharothrix aerocolonigenes</name>
    <dbReference type="NCBI Taxonomy" id="68170"/>
    <lineage>
        <taxon>Bacteria</taxon>
        <taxon>Bacillati</taxon>
        <taxon>Actinomycetota</taxon>
        <taxon>Actinomycetes</taxon>
        <taxon>Pseudonocardiales</taxon>
        <taxon>Pseudonocardiaceae</taxon>
        <taxon>Lentzea</taxon>
    </lineage>
</organism>
<dbReference type="Gene3D" id="1.10.260.40">
    <property type="entry name" value="lambda repressor-like DNA-binding domains"/>
    <property type="match status" value="1"/>
</dbReference>
<dbReference type="InterPro" id="IPR010982">
    <property type="entry name" value="Lambda_DNA-bd_dom_sf"/>
</dbReference>
<dbReference type="EMBL" id="JYJG01000284">
    <property type="protein sequence ID" value="KJK43584.1"/>
    <property type="molecule type" value="Genomic_DNA"/>
</dbReference>
<proteinExistence type="predicted"/>
<evidence type="ECO:0000313" key="3">
    <source>
        <dbReference type="Proteomes" id="UP000033393"/>
    </source>
</evidence>
<dbReference type="Proteomes" id="UP000033393">
    <property type="component" value="Unassembled WGS sequence"/>
</dbReference>
<dbReference type="SMART" id="SM00530">
    <property type="entry name" value="HTH_XRE"/>
    <property type="match status" value="1"/>
</dbReference>
<dbReference type="GO" id="GO:0003677">
    <property type="term" value="F:DNA binding"/>
    <property type="evidence" value="ECO:0007669"/>
    <property type="project" value="InterPro"/>
</dbReference>
<dbReference type="InterPro" id="IPR011990">
    <property type="entry name" value="TPR-like_helical_dom_sf"/>
</dbReference>
<reference evidence="2 3" key="1">
    <citation type="submission" date="2015-02" db="EMBL/GenBank/DDBJ databases">
        <authorList>
            <person name="Ju K.-S."/>
            <person name="Doroghazi J.R."/>
            <person name="Metcalf W."/>
        </authorList>
    </citation>
    <scope>NUCLEOTIDE SEQUENCE [LARGE SCALE GENOMIC DNA]</scope>
    <source>
        <strain evidence="2 3">NRRL B-16140</strain>
    </source>
</reference>
<protein>
    <recommendedName>
        <fullName evidence="1">HTH cro/C1-type domain-containing protein</fullName>
    </recommendedName>
</protein>
<dbReference type="InterPro" id="IPR001387">
    <property type="entry name" value="Cro/C1-type_HTH"/>
</dbReference>
<dbReference type="OrthoDB" id="3865941at2"/>
<gene>
    <name evidence="2" type="ORF">UK23_32675</name>
</gene>
<dbReference type="STRING" id="68170.GCA_000974445_06941"/>
<evidence type="ECO:0000259" key="1">
    <source>
        <dbReference type="PROSITE" id="PS50943"/>
    </source>
</evidence>
<accession>A0A0F0GJ53</accession>
<keyword evidence="3" id="KW-1185">Reference proteome</keyword>
<dbReference type="SUPFAM" id="SSF47413">
    <property type="entry name" value="lambda repressor-like DNA-binding domains"/>
    <property type="match status" value="1"/>
</dbReference>
<dbReference type="PATRIC" id="fig|68170.10.peg.8510"/>
<dbReference type="SUPFAM" id="SSF48452">
    <property type="entry name" value="TPR-like"/>
    <property type="match status" value="1"/>
</dbReference>
<dbReference type="Gene3D" id="1.25.40.10">
    <property type="entry name" value="Tetratricopeptide repeat domain"/>
    <property type="match status" value="1"/>
</dbReference>
<feature type="domain" description="HTH cro/C1-type" evidence="1">
    <location>
        <begin position="26"/>
        <end position="81"/>
    </location>
</feature>
<dbReference type="RefSeq" id="WP_045315568.1">
    <property type="nucleotide sequence ID" value="NZ_JYJG01000284.1"/>
</dbReference>
<dbReference type="Pfam" id="PF13560">
    <property type="entry name" value="HTH_31"/>
    <property type="match status" value="1"/>
</dbReference>
<dbReference type="AlphaFoldDB" id="A0A0F0GJ53"/>
<sequence length="455" mass="49112">MDPTRAIWDNHEVRVAVDSGDLGAIVRAVRRATPLTLADLAEKCGYSVSTLSRMERGKQPLRDVQVLRCLADALQIPPHLLGLTDTRSRSVRTQRPVARVNVILAPDEETDPMRRRTLLVGLTGLAGTAVLGTEIPSWATNDPVDVLERALLAPPSTDAIPVGITELRRKVAAVRSVFQLGHYTESASRLPAVLSTAMATRAEADNPAEANGLMADLYTLASELMVKLDRTQSALITADRAVQTAHDTDDILTQAAAHRAWAIVLRRTGHADAAQSLIFNSIETLQPDLHRGPEHLSVYGSLLSTAAYTAAVDGDRDSALSLTGEAVEAAARLGVDANHRFTAFGPTGVGLYRISVARVLGDYGTAIEAARQVKPAAIPVAERRARYWSDVAHAYHEWNKPEHSFRALLAAEHASPDEVRYRKPIQQITISLLRHPTAHALSGLKAFAARTGAVA</sequence>